<evidence type="ECO:0000313" key="2">
    <source>
        <dbReference type="Proteomes" id="UP000242501"/>
    </source>
</evidence>
<dbReference type="STRING" id="1219383.SAMN05421733_11624"/>
<dbReference type="OrthoDB" id="7060343at2"/>
<sequence length="376" mass="43626">MAGFSPDDLQQIHKQLNQRVEKGSIAREANRIFRSNDKQRQQSGIEDHRNATAVFLRPQDIEKGVQYDIEKVFKTTLGGELRRLNQQDLIAFQKNIELLQDHYVKGITAKQIINLALPIDIERANTQILMAIPVRQKAGMVHFLTNASKDSDVKEHHVNVVFSNYRNLMLSPKPMTEQDVKRHLNYGKLKFECDCGRHTYWYQYMASIGGYGCGRIEEGYPKIRNPELSGVACKHVLRVMRYILSPLGMNYLVKQLRKDRSQQANIKRNESSKALSRGLEQQVQAFEKNTNTQIVKNERKAIQELARRSQRVAQDRQKEIARSHRQNMRRIAKEQGQQAAEKLVKQQQIQDVQKLQQLLRLGLIDQAQFNRFKQGL</sequence>
<dbReference type="AlphaFoldDB" id="A0A1G6KDT8"/>
<evidence type="ECO:0008006" key="3">
    <source>
        <dbReference type="Google" id="ProtNLM"/>
    </source>
</evidence>
<dbReference type="RefSeq" id="WP_092750118.1">
    <property type="nucleotide sequence ID" value="NZ_FMYL01000016.1"/>
</dbReference>
<organism evidence="1 2">
    <name type="scientific">Acinetobacter boissieri</name>
    <dbReference type="NCBI Taxonomy" id="1219383"/>
    <lineage>
        <taxon>Bacteria</taxon>
        <taxon>Pseudomonadati</taxon>
        <taxon>Pseudomonadota</taxon>
        <taxon>Gammaproteobacteria</taxon>
        <taxon>Moraxellales</taxon>
        <taxon>Moraxellaceae</taxon>
        <taxon>Acinetobacter</taxon>
    </lineage>
</organism>
<gene>
    <name evidence="1" type="ORF">SAMN05421733_11624</name>
</gene>
<proteinExistence type="predicted"/>
<dbReference type="Proteomes" id="UP000242501">
    <property type="component" value="Unassembled WGS sequence"/>
</dbReference>
<reference evidence="2" key="1">
    <citation type="submission" date="2016-09" db="EMBL/GenBank/DDBJ databases">
        <authorList>
            <person name="Varghese N."/>
            <person name="Submissions S."/>
        </authorList>
    </citation>
    <scope>NUCLEOTIDE SEQUENCE [LARGE SCALE GENOMIC DNA]</scope>
    <source>
        <strain evidence="2">ANC 4422</strain>
    </source>
</reference>
<accession>A0A1G6KDT8</accession>
<dbReference type="EMBL" id="FMYL01000016">
    <property type="protein sequence ID" value="SDC28991.1"/>
    <property type="molecule type" value="Genomic_DNA"/>
</dbReference>
<keyword evidence="2" id="KW-1185">Reference proteome</keyword>
<evidence type="ECO:0000313" key="1">
    <source>
        <dbReference type="EMBL" id="SDC28991.1"/>
    </source>
</evidence>
<name>A0A1G6KDT8_9GAMM</name>
<protein>
    <recommendedName>
        <fullName evidence="3">SWIM-type domain-containing protein</fullName>
    </recommendedName>
</protein>